<reference evidence="1 2" key="1">
    <citation type="journal article" date="2014" name="PLoS Genet.">
        <title>The Genome of Spironucleus salmonicida Highlights a Fish Pathogen Adapted to Fluctuating Environments.</title>
        <authorList>
            <person name="Xu F."/>
            <person name="Jerlstrom-Hultqvist J."/>
            <person name="Einarsson E."/>
            <person name="Astvaldsson A."/>
            <person name="Svard S.G."/>
            <person name="Andersson J.O."/>
        </authorList>
    </citation>
    <scope>NUCLEOTIDE SEQUENCE</scope>
    <source>
        <strain evidence="2">ATCC 50377</strain>
    </source>
</reference>
<name>V6LKC7_9EUKA</name>
<dbReference type="VEuPathDB" id="GiardiaDB:SS50377_25469"/>
<evidence type="ECO:0000313" key="2">
    <source>
        <dbReference type="EMBL" id="KAH0573349.1"/>
    </source>
</evidence>
<organism evidence="1">
    <name type="scientific">Spironucleus salmonicida</name>
    <dbReference type="NCBI Taxonomy" id="348837"/>
    <lineage>
        <taxon>Eukaryota</taxon>
        <taxon>Metamonada</taxon>
        <taxon>Diplomonadida</taxon>
        <taxon>Hexamitidae</taxon>
        <taxon>Hexamitinae</taxon>
        <taxon>Spironucleus</taxon>
    </lineage>
</organism>
<dbReference type="Proteomes" id="UP000018208">
    <property type="component" value="Unassembled WGS sequence"/>
</dbReference>
<reference evidence="2" key="2">
    <citation type="submission" date="2020-12" db="EMBL/GenBank/DDBJ databases">
        <title>New Spironucleus salmonicida genome in near-complete chromosomes.</title>
        <authorList>
            <person name="Xu F."/>
            <person name="Kurt Z."/>
            <person name="Jimenez-Gonzalez A."/>
            <person name="Astvaldsson A."/>
            <person name="Andersson J.O."/>
            <person name="Svard S.G."/>
        </authorList>
    </citation>
    <scope>NUCLEOTIDE SEQUENCE</scope>
    <source>
        <strain evidence="2">ATCC 50377</strain>
    </source>
</reference>
<evidence type="ECO:0000313" key="3">
    <source>
        <dbReference type="Proteomes" id="UP000018208"/>
    </source>
</evidence>
<gene>
    <name evidence="1" type="ORF">SS50377_15036</name>
    <name evidence="2" type="ORF">SS50377_25469</name>
</gene>
<protein>
    <submittedName>
        <fullName evidence="1">Uncharacterized protein</fullName>
    </submittedName>
</protein>
<dbReference type="AlphaFoldDB" id="V6LKC7"/>
<sequence>MFKQIDDYLRCFRITSDAPIPFAVNAHIPLLFQCSSDYFTFVYDATSVITRFSCIENYLIDQGKQDLFLSFRQYISQIQIPDSHVQYFTRLQLIRENQPYLPRLGSIILNLQKDLITFKQILKSSLGSFQVRGVFLRPDILFDDDTPSELNDFYPIRGIEWTVKSSYNVHAGSNQYFTTLTIKDWK</sequence>
<dbReference type="EMBL" id="KI546101">
    <property type="protein sequence ID" value="EST45017.1"/>
    <property type="molecule type" value="Genomic_DNA"/>
</dbReference>
<dbReference type="EMBL" id="AUWU02000005">
    <property type="protein sequence ID" value="KAH0573349.1"/>
    <property type="molecule type" value="Genomic_DNA"/>
</dbReference>
<proteinExistence type="predicted"/>
<accession>V6LKC7</accession>
<evidence type="ECO:0000313" key="1">
    <source>
        <dbReference type="EMBL" id="EST45017.1"/>
    </source>
</evidence>
<keyword evidence="3" id="KW-1185">Reference proteome</keyword>